<protein>
    <submittedName>
        <fullName evidence="4">Ribonuclease T2</fullName>
    </submittedName>
</protein>
<evidence type="ECO:0000313" key="4">
    <source>
        <dbReference type="EMBL" id="MDQ2094478.1"/>
    </source>
</evidence>
<evidence type="ECO:0000313" key="5">
    <source>
        <dbReference type="Proteomes" id="UP001227162"/>
    </source>
</evidence>
<accession>A0AAJ1X4P6</accession>
<dbReference type="EMBL" id="JANFFA010000002">
    <property type="protein sequence ID" value="MDQ2094478.1"/>
    <property type="molecule type" value="Genomic_DNA"/>
</dbReference>
<feature type="chain" id="PRO_5042540113" evidence="3">
    <location>
        <begin position="24"/>
        <end position="217"/>
    </location>
</feature>
<dbReference type="PROSITE" id="PS00530">
    <property type="entry name" value="RNASE_T2_1"/>
    <property type="match status" value="1"/>
</dbReference>
<dbReference type="AlphaFoldDB" id="A0AAJ1X4P6"/>
<dbReference type="Proteomes" id="UP001227162">
    <property type="component" value="Unassembled WGS sequence"/>
</dbReference>
<dbReference type="PROSITE" id="PS00531">
    <property type="entry name" value="RNASE_T2_2"/>
    <property type="match status" value="1"/>
</dbReference>
<keyword evidence="3" id="KW-0732">Signal</keyword>
<feature type="signal peptide" evidence="3">
    <location>
        <begin position="1"/>
        <end position="23"/>
    </location>
</feature>
<dbReference type="GO" id="GO:0003723">
    <property type="term" value="F:RNA binding"/>
    <property type="evidence" value="ECO:0007669"/>
    <property type="project" value="InterPro"/>
</dbReference>
<dbReference type="SUPFAM" id="SSF55895">
    <property type="entry name" value="Ribonuclease Rh-like"/>
    <property type="match status" value="1"/>
</dbReference>
<dbReference type="InterPro" id="IPR033130">
    <property type="entry name" value="RNase_T2_His_AS_2"/>
</dbReference>
<comment type="caution">
    <text evidence="4">The sequence shown here is derived from an EMBL/GenBank/DDBJ whole genome shotgun (WGS) entry which is preliminary data.</text>
</comment>
<dbReference type="InterPro" id="IPR001568">
    <property type="entry name" value="RNase_T2-like"/>
</dbReference>
<dbReference type="Gene3D" id="3.90.730.10">
    <property type="entry name" value="Ribonuclease T2-like"/>
    <property type="match status" value="1"/>
</dbReference>
<sequence>MKTRIVAALLALCLGMNAAPAHARGEKSGEFDYWVMALSWSSTWCALEGDARNSPQCDPSEDFGWVLHGLWPQYHRGWPSFCPTVERQPNRGLTNTMADIMGTSGLAWYQWKKHGVCSGLSAPDYYALSRKAYESINRPAVFRKLTKPVRLPAKVVEQAFLKANPGLEPDMITITCKAGRIQEARICLSRDGLKPVPCGRDTVRDCRLDDALFDPMR</sequence>
<dbReference type="GO" id="GO:0006401">
    <property type="term" value="P:RNA catabolic process"/>
    <property type="evidence" value="ECO:0007669"/>
    <property type="project" value="TreeGrafter"/>
</dbReference>
<evidence type="ECO:0000256" key="1">
    <source>
        <dbReference type="ARBA" id="ARBA00007469"/>
    </source>
</evidence>
<dbReference type="InterPro" id="IPR036430">
    <property type="entry name" value="RNase_T2-like_sf"/>
</dbReference>
<dbReference type="Pfam" id="PF00445">
    <property type="entry name" value="Ribonuclease_T2"/>
    <property type="match status" value="1"/>
</dbReference>
<gene>
    <name evidence="4" type="ORF">NOI20_10190</name>
</gene>
<evidence type="ECO:0000256" key="3">
    <source>
        <dbReference type="SAM" id="SignalP"/>
    </source>
</evidence>
<dbReference type="PANTHER" id="PTHR11240:SF22">
    <property type="entry name" value="RIBONUCLEASE T2"/>
    <property type="match status" value="1"/>
</dbReference>
<name>A0AAJ1X4P6_9RHOB</name>
<keyword evidence="5" id="KW-1185">Reference proteome</keyword>
<evidence type="ECO:0000256" key="2">
    <source>
        <dbReference type="RuleBase" id="RU004328"/>
    </source>
</evidence>
<comment type="similarity">
    <text evidence="1 2">Belongs to the RNase T2 family.</text>
</comment>
<dbReference type="CDD" id="cd01062">
    <property type="entry name" value="RNase_T2_prok"/>
    <property type="match status" value="1"/>
</dbReference>
<dbReference type="GO" id="GO:0033897">
    <property type="term" value="F:ribonuclease T2 activity"/>
    <property type="evidence" value="ECO:0007669"/>
    <property type="project" value="InterPro"/>
</dbReference>
<reference evidence="4" key="2">
    <citation type="submission" date="2023-04" db="EMBL/GenBank/DDBJ databases">
        <title>'Rhodoalgimonas zhirmunskyi' gen. nov., isolated from a red alga.</title>
        <authorList>
            <person name="Nedashkovskaya O.I."/>
            <person name="Otstavnykh N.Y."/>
            <person name="Bystritskaya E.P."/>
            <person name="Balabanova L.A."/>
            <person name="Isaeva M.P."/>
        </authorList>
    </citation>
    <scope>NUCLEOTIDE SEQUENCE</scope>
    <source>
        <strain evidence="4">10Alg 79</strain>
    </source>
</reference>
<dbReference type="InterPro" id="IPR018188">
    <property type="entry name" value="RNase_T2_His_AS_1"/>
</dbReference>
<dbReference type="PANTHER" id="PTHR11240">
    <property type="entry name" value="RIBONUCLEASE T2"/>
    <property type="match status" value="1"/>
</dbReference>
<organism evidence="4 5">
    <name type="scientific">Rhodalgimonas zhirmunskyi</name>
    <dbReference type="NCBI Taxonomy" id="2964767"/>
    <lineage>
        <taxon>Bacteria</taxon>
        <taxon>Pseudomonadati</taxon>
        <taxon>Pseudomonadota</taxon>
        <taxon>Alphaproteobacteria</taxon>
        <taxon>Rhodobacterales</taxon>
        <taxon>Roseobacteraceae</taxon>
        <taxon>Rhodalgimonas</taxon>
    </lineage>
</organism>
<dbReference type="InterPro" id="IPR039378">
    <property type="entry name" value="RNase_T2_prok"/>
</dbReference>
<dbReference type="RefSeq" id="WP_317626076.1">
    <property type="nucleotide sequence ID" value="NZ_JANFFA010000002.1"/>
</dbReference>
<proteinExistence type="inferred from homology"/>
<reference evidence="4" key="1">
    <citation type="submission" date="2022-07" db="EMBL/GenBank/DDBJ databases">
        <authorList>
            <person name="Otstavnykh N."/>
            <person name="Isaeva M."/>
            <person name="Bystritskaya E."/>
        </authorList>
    </citation>
    <scope>NUCLEOTIDE SEQUENCE</scope>
    <source>
        <strain evidence="4">10Alg 79</strain>
    </source>
</reference>